<dbReference type="RefSeq" id="WP_133994766.1">
    <property type="nucleotide sequence ID" value="NZ_SODV01000001.1"/>
</dbReference>
<dbReference type="Pfam" id="PF02018">
    <property type="entry name" value="CBM_4_9"/>
    <property type="match status" value="1"/>
</dbReference>
<organism evidence="4 5">
    <name type="scientific">Dinghuibacter silviterrae</name>
    <dbReference type="NCBI Taxonomy" id="1539049"/>
    <lineage>
        <taxon>Bacteria</taxon>
        <taxon>Pseudomonadati</taxon>
        <taxon>Bacteroidota</taxon>
        <taxon>Chitinophagia</taxon>
        <taxon>Chitinophagales</taxon>
        <taxon>Chitinophagaceae</taxon>
        <taxon>Dinghuibacter</taxon>
    </lineage>
</organism>
<sequence>MIRPVPFLLLILLVSCNKHVSNPNPGSGDAVPLSTLLANTKEINYYPAQNGWTNMWKNWDSATVQTDFAKISAQGFTSVRIILQAVDSVFDYPQPTAAELGKLTTLISIARNNKLGIHLTLFDFWQSFQDLNGSQQWMNAVVKPLAGNAAIHEIELINEIDTSAVAIKWAANMIPYAKKIDGGIPVTISEYDVDRMQLLVNGLAATPPDFYSYHEYNTDGLLYSDLSRVKAMTGTVPLFIGESGYSTYPQNQSSPSGLALNTTSQEAYQEYFYRYLVNSTLDLGLPLPSPWIYSDFASTAIPYSTTSDQYYFGMFRLDGSAKPVMATYQNLLEGGKPSTLFNNGFEQGDGRLPVLWRIYQNAALGFTATFARDSSVAHSGVASAAISHSTQSASGQASFYLNPIEPVSPGTTYTLSAWVKGAGATGSNGISMAWFDENGNYLSQDFSPDAPSGTFGWTQLVATGVAPSGTAMCEIHLNSQGNTGTVWFDDVTFN</sequence>
<accession>A0A4R8DUR6</accession>
<protein>
    <recommendedName>
        <fullName evidence="3">CBM-cenC domain-containing protein</fullName>
    </recommendedName>
</protein>
<feature type="signal peptide" evidence="2">
    <location>
        <begin position="1"/>
        <end position="20"/>
    </location>
</feature>
<dbReference type="SUPFAM" id="SSF51445">
    <property type="entry name" value="(Trans)glycosidases"/>
    <property type="match status" value="1"/>
</dbReference>
<dbReference type="PROSITE" id="PS51257">
    <property type="entry name" value="PROKAR_LIPOPROTEIN"/>
    <property type="match status" value="1"/>
</dbReference>
<dbReference type="InterPro" id="IPR003305">
    <property type="entry name" value="CenC_carb-bd"/>
</dbReference>
<keyword evidence="1" id="KW-0378">Hydrolase</keyword>
<dbReference type="GO" id="GO:0016798">
    <property type="term" value="F:hydrolase activity, acting on glycosyl bonds"/>
    <property type="evidence" value="ECO:0007669"/>
    <property type="project" value="InterPro"/>
</dbReference>
<evidence type="ECO:0000313" key="5">
    <source>
        <dbReference type="Proteomes" id="UP000294498"/>
    </source>
</evidence>
<comment type="caution">
    <text evidence="4">The sequence shown here is derived from an EMBL/GenBank/DDBJ whole genome shotgun (WGS) entry which is preliminary data.</text>
</comment>
<dbReference type="InterPro" id="IPR008979">
    <property type="entry name" value="Galactose-bd-like_sf"/>
</dbReference>
<proteinExistence type="predicted"/>
<dbReference type="Proteomes" id="UP000294498">
    <property type="component" value="Unassembled WGS sequence"/>
</dbReference>
<dbReference type="AlphaFoldDB" id="A0A4R8DUR6"/>
<feature type="chain" id="PRO_5020241549" description="CBM-cenC domain-containing protein" evidence="2">
    <location>
        <begin position="21"/>
        <end position="494"/>
    </location>
</feature>
<dbReference type="InterPro" id="IPR017853">
    <property type="entry name" value="GH"/>
</dbReference>
<evidence type="ECO:0000256" key="1">
    <source>
        <dbReference type="ARBA" id="ARBA00022801"/>
    </source>
</evidence>
<dbReference type="SUPFAM" id="SSF49785">
    <property type="entry name" value="Galactose-binding domain-like"/>
    <property type="match status" value="1"/>
</dbReference>
<dbReference type="Gene3D" id="3.20.20.80">
    <property type="entry name" value="Glycosidases"/>
    <property type="match status" value="1"/>
</dbReference>
<gene>
    <name evidence="4" type="ORF">EDB95_3192</name>
</gene>
<dbReference type="Gene3D" id="2.60.120.260">
    <property type="entry name" value="Galactose-binding domain-like"/>
    <property type="match status" value="1"/>
</dbReference>
<dbReference type="EMBL" id="SODV01000001">
    <property type="protein sequence ID" value="TDX02142.1"/>
    <property type="molecule type" value="Genomic_DNA"/>
</dbReference>
<evidence type="ECO:0000259" key="3">
    <source>
        <dbReference type="Pfam" id="PF02018"/>
    </source>
</evidence>
<dbReference type="OrthoDB" id="9774262at2"/>
<name>A0A4R8DUR6_9BACT</name>
<keyword evidence="5" id="KW-1185">Reference proteome</keyword>
<evidence type="ECO:0000313" key="4">
    <source>
        <dbReference type="EMBL" id="TDX02142.1"/>
    </source>
</evidence>
<evidence type="ECO:0000256" key="2">
    <source>
        <dbReference type="SAM" id="SignalP"/>
    </source>
</evidence>
<keyword evidence="2" id="KW-0732">Signal</keyword>
<feature type="domain" description="CBM-cenC" evidence="3">
    <location>
        <begin position="340"/>
        <end position="439"/>
    </location>
</feature>
<reference evidence="4 5" key="1">
    <citation type="submission" date="2019-03" db="EMBL/GenBank/DDBJ databases">
        <title>Genomic Encyclopedia of Type Strains, Phase IV (KMG-IV): sequencing the most valuable type-strain genomes for metagenomic binning, comparative biology and taxonomic classification.</title>
        <authorList>
            <person name="Goeker M."/>
        </authorList>
    </citation>
    <scope>NUCLEOTIDE SEQUENCE [LARGE SCALE GENOMIC DNA]</scope>
    <source>
        <strain evidence="4 5">DSM 100059</strain>
    </source>
</reference>